<accession>D7DBB3</accession>
<dbReference type="EMBL" id="CP002051">
    <property type="protein sequence ID" value="ADI31460.1"/>
    <property type="molecule type" value="Genomic_DNA"/>
</dbReference>
<protein>
    <submittedName>
        <fullName evidence="1">Uncharacterized protein</fullName>
    </submittedName>
</protein>
<name>D7DBB3_STAHD</name>
<dbReference type="AlphaFoldDB" id="D7DBB3"/>
<dbReference type="STRING" id="591019.Shell_0328"/>
<keyword evidence="2" id="KW-1185">Reference proteome</keyword>
<dbReference type="HOGENOM" id="CLU_2646077_0_0_2"/>
<proteinExistence type="predicted"/>
<reference evidence="2" key="1">
    <citation type="submission" date="2010-05" db="EMBL/GenBank/DDBJ databases">
        <title>Complete sequence of Staphylothermus hellenicus DSM 12710.</title>
        <authorList>
            <consortium name="US DOE Joint Genome Institute"/>
            <person name="Lucas S."/>
            <person name="Copeland A."/>
            <person name="Lapidus A."/>
            <person name="Cheng J.-F."/>
            <person name="Bruce D."/>
            <person name="Goodwin L."/>
            <person name="Pitluck S."/>
            <person name="Davenport K."/>
            <person name="Detter J.C."/>
            <person name="Han C."/>
            <person name="Tapia R."/>
            <person name="Larimer F."/>
            <person name="Land M."/>
            <person name="Hauser L."/>
            <person name="Kyrpides N."/>
            <person name="Mikhailova N."/>
            <person name="Anderson I.J."/>
            <person name="Woyke T."/>
        </authorList>
    </citation>
    <scope>NUCLEOTIDE SEQUENCE [LARGE SCALE GENOMIC DNA]</scope>
    <source>
        <strain evidence="2">DSM 12710 / JCM 10830 / BK20S6-10-b1 / P8</strain>
    </source>
</reference>
<gene>
    <name evidence="1" type="ordered locus">Shell_0328</name>
</gene>
<sequence>MNIILLLNKLLYKAAYNMAYPGQVLAMLYRIKIARCIDALVKIDSENELGRILEEIRKLCPIDSKMYLHIVREENL</sequence>
<dbReference type="KEGG" id="shc:Shell_0328"/>
<organism evidence="1 2">
    <name type="scientific">Staphylothermus hellenicus (strain DSM 12710 / JCM 10830 / BK20S6-10-b1 / P8)</name>
    <dbReference type="NCBI Taxonomy" id="591019"/>
    <lineage>
        <taxon>Archaea</taxon>
        <taxon>Thermoproteota</taxon>
        <taxon>Thermoprotei</taxon>
        <taxon>Desulfurococcales</taxon>
        <taxon>Desulfurococcaceae</taxon>
        <taxon>Staphylothermus</taxon>
    </lineage>
</organism>
<dbReference type="Proteomes" id="UP000002573">
    <property type="component" value="Chromosome"/>
</dbReference>
<evidence type="ECO:0000313" key="1">
    <source>
        <dbReference type="EMBL" id="ADI31460.1"/>
    </source>
</evidence>
<evidence type="ECO:0000313" key="2">
    <source>
        <dbReference type="Proteomes" id="UP000002573"/>
    </source>
</evidence>
<reference evidence="1 2" key="2">
    <citation type="journal article" date="2011" name="Stand. Genomic Sci.">
        <title>Complete genome sequence of Staphylothermus hellenicus P8.</title>
        <authorList>
            <person name="Anderson I."/>
            <person name="Wirth R."/>
            <person name="Lucas S."/>
            <person name="Copeland A."/>
            <person name="Lapidus A."/>
            <person name="Cheng J.F."/>
            <person name="Goodwin L."/>
            <person name="Pitluck S."/>
            <person name="Davenport K."/>
            <person name="Detter J.C."/>
            <person name="Han C."/>
            <person name="Tapia R."/>
            <person name="Land M."/>
            <person name="Hauser L."/>
            <person name="Pati A."/>
            <person name="Mikhailova N."/>
            <person name="Woyke T."/>
            <person name="Klenk H.P."/>
            <person name="Kyrpides N."/>
            <person name="Ivanova N."/>
        </authorList>
    </citation>
    <scope>NUCLEOTIDE SEQUENCE [LARGE SCALE GENOMIC DNA]</scope>
    <source>
        <strain evidence="2">DSM 12710 / JCM 10830 / BK20S6-10-b1 / P8</strain>
    </source>
</reference>